<evidence type="ECO:0000313" key="12">
    <source>
        <dbReference type="Proteomes" id="UP000198703"/>
    </source>
</evidence>
<dbReference type="Gene3D" id="1.10.3720.10">
    <property type="entry name" value="MetI-like"/>
    <property type="match status" value="1"/>
</dbReference>
<reference evidence="11 12" key="1">
    <citation type="submission" date="2016-10" db="EMBL/GenBank/DDBJ databases">
        <authorList>
            <person name="de Groot N.N."/>
        </authorList>
    </citation>
    <scope>NUCLEOTIDE SEQUENCE [LARGE SCALE GENOMIC DNA]</scope>
    <source>
        <strain evidence="11 12">DSM 15345</strain>
    </source>
</reference>
<keyword evidence="6 9" id="KW-0812">Transmembrane</keyword>
<dbReference type="PROSITE" id="PS50928">
    <property type="entry name" value="ABC_TM1"/>
    <property type="match status" value="1"/>
</dbReference>
<evidence type="ECO:0000256" key="9">
    <source>
        <dbReference type="RuleBase" id="RU363032"/>
    </source>
</evidence>
<dbReference type="CDD" id="cd06261">
    <property type="entry name" value="TM_PBP2"/>
    <property type="match status" value="1"/>
</dbReference>
<feature type="domain" description="ABC transmembrane type-1" evidence="10">
    <location>
        <begin position="15"/>
        <end position="215"/>
    </location>
</feature>
<accession>A0A1H4GHE3</accession>
<evidence type="ECO:0000256" key="5">
    <source>
        <dbReference type="ARBA" id="ARBA00022519"/>
    </source>
</evidence>
<feature type="transmembrane region" description="Helical" evidence="9">
    <location>
        <begin position="63"/>
        <end position="84"/>
    </location>
</feature>
<dbReference type="SUPFAM" id="SSF161098">
    <property type="entry name" value="MetI-like"/>
    <property type="match status" value="1"/>
</dbReference>
<dbReference type="STRING" id="89524.SAMN05444370_1615"/>
<dbReference type="Proteomes" id="UP000198703">
    <property type="component" value="Unassembled WGS sequence"/>
</dbReference>
<evidence type="ECO:0000256" key="1">
    <source>
        <dbReference type="ARBA" id="ARBA00004429"/>
    </source>
</evidence>
<gene>
    <name evidence="11" type="ORF">SAMN05444370_1615</name>
</gene>
<feature type="transmembrane region" description="Helical" evidence="9">
    <location>
        <begin position="96"/>
        <end position="112"/>
    </location>
</feature>
<evidence type="ECO:0000313" key="11">
    <source>
        <dbReference type="EMBL" id="SEB08122.1"/>
    </source>
</evidence>
<evidence type="ECO:0000256" key="4">
    <source>
        <dbReference type="ARBA" id="ARBA00022475"/>
    </source>
</evidence>
<evidence type="ECO:0000259" key="10">
    <source>
        <dbReference type="PROSITE" id="PS50928"/>
    </source>
</evidence>
<dbReference type="InterPro" id="IPR000515">
    <property type="entry name" value="MetI-like"/>
</dbReference>
<feature type="transmembrane region" description="Helical" evidence="9">
    <location>
        <begin position="193"/>
        <end position="218"/>
    </location>
</feature>
<dbReference type="GO" id="GO:0043190">
    <property type="term" value="C:ATP-binding cassette (ABC) transporter complex"/>
    <property type="evidence" value="ECO:0007669"/>
    <property type="project" value="InterPro"/>
</dbReference>
<dbReference type="RefSeq" id="WP_093257081.1">
    <property type="nucleotide sequence ID" value="NZ_FNQM01000061.1"/>
</dbReference>
<feature type="transmembrane region" description="Helical" evidence="9">
    <location>
        <begin position="12"/>
        <end position="42"/>
    </location>
</feature>
<organism evidence="11 12">
    <name type="scientific">Rubrimonas cliftonensis</name>
    <dbReference type="NCBI Taxonomy" id="89524"/>
    <lineage>
        <taxon>Bacteria</taxon>
        <taxon>Pseudomonadati</taxon>
        <taxon>Pseudomonadota</taxon>
        <taxon>Alphaproteobacteria</taxon>
        <taxon>Rhodobacterales</taxon>
        <taxon>Paracoccaceae</taxon>
        <taxon>Rubrimonas</taxon>
    </lineage>
</organism>
<dbReference type="InterPro" id="IPR035906">
    <property type="entry name" value="MetI-like_sf"/>
</dbReference>
<dbReference type="NCBIfam" id="TIGR01726">
    <property type="entry name" value="HEQRo_perm_3TM"/>
    <property type="match status" value="1"/>
</dbReference>
<evidence type="ECO:0000256" key="7">
    <source>
        <dbReference type="ARBA" id="ARBA00022989"/>
    </source>
</evidence>
<keyword evidence="4" id="KW-1003">Cell membrane</keyword>
<keyword evidence="5" id="KW-0997">Cell inner membrane</keyword>
<dbReference type="GO" id="GO:0022857">
    <property type="term" value="F:transmembrane transporter activity"/>
    <property type="evidence" value="ECO:0007669"/>
    <property type="project" value="InterPro"/>
</dbReference>
<protein>
    <submittedName>
        <fullName evidence="11">Amino acid ABC transporter membrane protein 1, PAAT family</fullName>
    </submittedName>
</protein>
<sequence>MGALAGWLDEFAWGAFLILRVFLVAAALTLIFGVLGAAARLAGGVWARLAGLYVTFFRGTPELLVLLLFYFGAAVTLTAIARAIDPGAGFVDIPPFWAGSLAIALIAGAYATESFRGAFLGVAPGQIEAARALGLAPWQILAFVRLPQAWRIALPSFGNHLIGLMKDTALVSVIGLNEIMFTARMATSVTGQPFTMFAAVAVIYLGFTTALSAALAAAERRAARHLAR</sequence>
<keyword evidence="7 9" id="KW-1133">Transmembrane helix</keyword>
<keyword evidence="3 9" id="KW-0813">Transport</keyword>
<dbReference type="OrthoDB" id="9815029at2"/>
<comment type="subcellular location">
    <subcellularLocation>
        <location evidence="1">Cell inner membrane</location>
        <topology evidence="1">Multi-pass membrane protein</topology>
    </subcellularLocation>
    <subcellularLocation>
        <location evidence="9">Cell membrane</location>
        <topology evidence="9">Multi-pass membrane protein</topology>
    </subcellularLocation>
</comment>
<evidence type="ECO:0000256" key="6">
    <source>
        <dbReference type="ARBA" id="ARBA00022692"/>
    </source>
</evidence>
<dbReference type="AlphaFoldDB" id="A0A1H4GHE3"/>
<dbReference type="InterPro" id="IPR010065">
    <property type="entry name" value="AA_ABC_transptr_permease_3TM"/>
</dbReference>
<dbReference type="InterPro" id="IPR051613">
    <property type="entry name" value="ABC_transp_permease_HisMQ"/>
</dbReference>
<dbReference type="PANTHER" id="PTHR30133">
    <property type="entry name" value="CATIONIC AMINO ACID TRANSPORTER, MEMBRANE COMPONENT"/>
    <property type="match status" value="1"/>
</dbReference>
<comment type="similarity">
    <text evidence="2">Belongs to the binding-protein-dependent transport system permease family. HisMQ subfamily.</text>
</comment>
<keyword evidence="8 9" id="KW-0472">Membrane</keyword>
<evidence type="ECO:0000256" key="2">
    <source>
        <dbReference type="ARBA" id="ARBA00010072"/>
    </source>
</evidence>
<keyword evidence="12" id="KW-1185">Reference proteome</keyword>
<name>A0A1H4GHE3_9RHOB</name>
<dbReference type="Pfam" id="PF00528">
    <property type="entry name" value="BPD_transp_1"/>
    <property type="match status" value="1"/>
</dbReference>
<evidence type="ECO:0000256" key="3">
    <source>
        <dbReference type="ARBA" id="ARBA00022448"/>
    </source>
</evidence>
<evidence type="ECO:0000256" key="8">
    <source>
        <dbReference type="ARBA" id="ARBA00023136"/>
    </source>
</evidence>
<proteinExistence type="inferred from homology"/>
<dbReference type="EMBL" id="FNQM01000061">
    <property type="protein sequence ID" value="SEB08122.1"/>
    <property type="molecule type" value="Genomic_DNA"/>
</dbReference>